<keyword evidence="3" id="KW-0472">Membrane</keyword>
<dbReference type="GO" id="GO:0003677">
    <property type="term" value="F:DNA binding"/>
    <property type="evidence" value="ECO:0007669"/>
    <property type="project" value="InterPro"/>
</dbReference>
<dbReference type="InterPro" id="IPR050613">
    <property type="entry name" value="Sec_Metabolite_Reg"/>
</dbReference>
<evidence type="ECO:0000256" key="2">
    <source>
        <dbReference type="ARBA" id="ARBA00023242"/>
    </source>
</evidence>
<keyword evidence="3" id="KW-1133">Transmembrane helix</keyword>
<dbReference type="PANTHER" id="PTHR31001">
    <property type="entry name" value="UNCHARACTERIZED TRANSCRIPTIONAL REGULATORY PROTEIN"/>
    <property type="match status" value="1"/>
</dbReference>
<dbReference type="InterPro" id="IPR007219">
    <property type="entry name" value="XnlR_reg_dom"/>
</dbReference>
<evidence type="ECO:0000313" key="6">
    <source>
        <dbReference type="Proteomes" id="UP000054821"/>
    </source>
</evidence>
<reference evidence="5 6" key="1">
    <citation type="journal article" date="2016" name="Genome Announc.">
        <title>Draft Whole-Genome Sequence of Trichoderma gamsii T6085, a Promising Biocontrol Agent of Fusarium Head Blight on Wheat.</title>
        <authorList>
            <person name="Baroncelli R."/>
            <person name="Zapparata A."/>
            <person name="Piaggeschi G."/>
            <person name="Sarrocco S."/>
            <person name="Vannacci G."/>
        </authorList>
    </citation>
    <scope>NUCLEOTIDE SEQUENCE [LARGE SCALE GENOMIC DNA]</scope>
    <source>
        <strain evidence="5 6">T6085</strain>
    </source>
</reference>
<dbReference type="GO" id="GO:0008270">
    <property type="term" value="F:zinc ion binding"/>
    <property type="evidence" value="ECO:0007669"/>
    <property type="project" value="InterPro"/>
</dbReference>
<dbReference type="PANTHER" id="PTHR31001:SF87">
    <property type="entry name" value="COL-21"/>
    <property type="match status" value="1"/>
</dbReference>
<organism evidence="5 6">
    <name type="scientific">Trichoderma gamsii</name>
    <dbReference type="NCBI Taxonomy" id="398673"/>
    <lineage>
        <taxon>Eukaryota</taxon>
        <taxon>Fungi</taxon>
        <taxon>Dikarya</taxon>
        <taxon>Ascomycota</taxon>
        <taxon>Pezizomycotina</taxon>
        <taxon>Sordariomycetes</taxon>
        <taxon>Hypocreomycetidae</taxon>
        <taxon>Hypocreales</taxon>
        <taxon>Hypocreaceae</taxon>
        <taxon>Trichoderma</taxon>
    </lineage>
</organism>
<evidence type="ECO:0000313" key="5">
    <source>
        <dbReference type="EMBL" id="PON24705.1"/>
    </source>
</evidence>
<keyword evidence="6" id="KW-1185">Reference proteome</keyword>
<dbReference type="GeneID" id="29981693"/>
<dbReference type="Proteomes" id="UP000054821">
    <property type="component" value="Unassembled WGS sequence"/>
</dbReference>
<dbReference type="CDD" id="cd12148">
    <property type="entry name" value="fungal_TF_MHR"/>
    <property type="match status" value="1"/>
</dbReference>
<protein>
    <submittedName>
        <fullName evidence="5">Fungal specific transcription factor domain-containing protein</fullName>
    </submittedName>
</protein>
<feature type="domain" description="Xylanolytic transcriptional activator regulatory" evidence="4">
    <location>
        <begin position="301"/>
        <end position="383"/>
    </location>
</feature>
<accession>A0A2P4ZKC7</accession>
<dbReference type="STRING" id="398673.A0A2P4ZKC7"/>
<dbReference type="RefSeq" id="XP_018664925.2">
    <property type="nucleotide sequence ID" value="XM_018801610.2"/>
</dbReference>
<sequence length="739" mass="82945">MGHASSTVVTKRSALKYANKIPAIITAAPIIPNGAANIAALALCDGKLPCCDCKLRDKPQGCRYADGAMPRNREAVSPYGSATTMFAHSPQSATGTIPLESESSKGHQISKLGYARTGSSTADFLDRIDVDDDEVMGELEMCPTASHGDLWGRYKSLVEQLPTRECIVRLTDFYFQKINWQYYVLDESSFRQQLHAWYRLDLQSSAAEKFEALPADVKAFPALLLEVAATSLLLITPDRALELDGLKHIGSTSFETMAVKYSETGMAMLNLLGKTQVSLTTVFADFLRVAFLKYFGQVIEAWHALGQGVKDAQEIGLHRASRDPKPRTDDIATVFENQRIIQDRRRLWMLLSGWDIHTAMVLGRPAAIDDKSEPMLPVDVPITANRPVAPVLPRGADDVPTPLTRAIWAYRIMKNLRQIQALEKEGSCPELFSQVDNLDQELRQLDQSIPPYFRRRNPDKSFDSIPECYWLPSARATLPQLLSFNLMALHRPYIFTRFESRSRALEACLDMLQAQREHFDSIDENQYKTFFLFFGTFDAIVLIASIYIFFPADHWDKLAQAMQHFQWSTERFETMSGHNSLAKAAAVTLRTFSARLKQTLQWEACYPSVDDLPSSTITPGSHMQAWSFQSELDRQSELDSLVFYSDAISRCSDTGVSPSGPKMQLRFPNEGPPAALFDLSVIEPTYATNDLVYNDLIGSLELQTPFSPSSNPCLPRFNGNFSNNSIWSILNNSFYYTKT</sequence>
<dbReference type="SMART" id="SM00906">
    <property type="entry name" value="Fungal_trans"/>
    <property type="match status" value="1"/>
</dbReference>
<gene>
    <name evidence="5" type="ORF">TGAM01_v206635</name>
</gene>
<comment type="subcellular location">
    <subcellularLocation>
        <location evidence="1">Nucleus</location>
    </subcellularLocation>
</comment>
<dbReference type="AlphaFoldDB" id="A0A2P4ZKC7"/>
<keyword evidence="2" id="KW-0539">Nucleus</keyword>
<dbReference type="GO" id="GO:0005634">
    <property type="term" value="C:nucleus"/>
    <property type="evidence" value="ECO:0007669"/>
    <property type="project" value="UniProtKB-SubCell"/>
</dbReference>
<dbReference type="GO" id="GO:0006351">
    <property type="term" value="P:DNA-templated transcription"/>
    <property type="evidence" value="ECO:0007669"/>
    <property type="project" value="InterPro"/>
</dbReference>
<comment type="caution">
    <text evidence="5">The sequence shown here is derived from an EMBL/GenBank/DDBJ whole genome shotgun (WGS) entry which is preliminary data.</text>
</comment>
<evidence type="ECO:0000259" key="4">
    <source>
        <dbReference type="SMART" id="SM00906"/>
    </source>
</evidence>
<name>A0A2P4ZKC7_9HYPO</name>
<evidence type="ECO:0000256" key="1">
    <source>
        <dbReference type="ARBA" id="ARBA00004123"/>
    </source>
</evidence>
<keyword evidence="3" id="KW-0812">Transmembrane</keyword>
<feature type="transmembrane region" description="Helical" evidence="3">
    <location>
        <begin position="530"/>
        <end position="550"/>
    </location>
</feature>
<evidence type="ECO:0000256" key="3">
    <source>
        <dbReference type="SAM" id="Phobius"/>
    </source>
</evidence>
<dbReference type="EMBL" id="JPDN02000022">
    <property type="protein sequence ID" value="PON24705.1"/>
    <property type="molecule type" value="Genomic_DNA"/>
</dbReference>
<proteinExistence type="predicted"/>